<name>A0ABP4I3I5_9ACTN</name>
<dbReference type="Proteomes" id="UP001500282">
    <property type="component" value="Unassembled WGS sequence"/>
</dbReference>
<evidence type="ECO:0000313" key="3">
    <source>
        <dbReference type="Proteomes" id="UP001500282"/>
    </source>
</evidence>
<reference evidence="3" key="1">
    <citation type="journal article" date="2019" name="Int. J. Syst. Evol. Microbiol.">
        <title>The Global Catalogue of Microorganisms (GCM) 10K type strain sequencing project: providing services to taxonomists for standard genome sequencing and annotation.</title>
        <authorList>
            <consortium name="The Broad Institute Genomics Platform"/>
            <consortium name="The Broad Institute Genome Sequencing Center for Infectious Disease"/>
            <person name="Wu L."/>
            <person name="Ma J."/>
        </authorList>
    </citation>
    <scope>NUCLEOTIDE SEQUENCE [LARGE SCALE GENOMIC DNA]</scope>
    <source>
        <strain evidence="3">JCM 11448</strain>
    </source>
</reference>
<feature type="compositionally biased region" description="Low complexity" evidence="1">
    <location>
        <begin position="74"/>
        <end position="91"/>
    </location>
</feature>
<feature type="region of interest" description="Disordered" evidence="1">
    <location>
        <begin position="74"/>
        <end position="100"/>
    </location>
</feature>
<organism evidence="2 3">
    <name type="scientific">Streptomyces javensis</name>
    <dbReference type="NCBI Taxonomy" id="114698"/>
    <lineage>
        <taxon>Bacteria</taxon>
        <taxon>Bacillati</taxon>
        <taxon>Actinomycetota</taxon>
        <taxon>Actinomycetes</taxon>
        <taxon>Kitasatosporales</taxon>
        <taxon>Streptomycetaceae</taxon>
        <taxon>Streptomyces</taxon>
        <taxon>Streptomyces violaceusniger group</taxon>
    </lineage>
</organism>
<dbReference type="EMBL" id="BAAAIH010000093">
    <property type="protein sequence ID" value="GAA1302928.1"/>
    <property type="molecule type" value="Genomic_DNA"/>
</dbReference>
<keyword evidence="3" id="KW-1185">Reference proteome</keyword>
<accession>A0ABP4I3I5</accession>
<proteinExistence type="predicted"/>
<evidence type="ECO:0000256" key="1">
    <source>
        <dbReference type="SAM" id="MobiDB-lite"/>
    </source>
</evidence>
<protein>
    <submittedName>
        <fullName evidence="2">Uncharacterized protein</fullName>
    </submittedName>
</protein>
<evidence type="ECO:0000313" key="2">
    <source>
        <dbReference type="EMBL" id="GAA1302928.1"/>
    </source>
</evidence>
<sequence length="100" mass="10808">MARWSRRPGNGPDLVRSETGLVICRRRSPRLVGCSKRMCLPVECYVEVGRCGERSAKSLAAVYGHGLAPENVPSAQRAPLASQAALSARQQAEAHPIARN</sequence>
<comment type="caution">
    <text evidence="2">The sequence shown here is derived from an EMBL/GenBank/DDBJ whole genome shotgun (WGS) entry which is preliminary data.</text>
</comment>
<gene>
    <name evidence="2" type="ORF">GCM10009579_85250</name>
</gene>